<protein>
    <submittedName>
        <fullName evidence="14">Uncharacterized protein</fullName>
    </submittedName>
</protein>
<dbReference type="Proteomes" id="UP000053820">
    <property type="component" value="Unassembled WGS sequence"/>
</dbReference>
<dbReference type="Pfam" id="PF04281">
    <property type="entry name" value="Tom22"/>
    <property type="match status" value="1"/>
</dbReference>
<dbReference type="GO" id="GO:0006886">
    <property type="term" value="P:intracellular protein transport"/>
    <property type="evidence" value="ECO:0007669"/>
    <property type="project" value="InterPro"/>
</dbReference>
<evidence type="ECO:0000256" key="13">
    <source>
        <dbReference type="SAM" id="Phobius"/>
    </source>
</evidence>
<evidence type="ECO:0000256" key="5">
    <source>
        <dbReference type="ARBA" id="ARBA00022787"/>
    </source>
</evidence>
<keyword evidence="6" id="KW-0653">Protein transport</keyword>
<evidence type="ECO:0000256" key="9">
    <source>
        <dbReference type="ARBA" id="ARBA00023128"/>
    </source>
</evidence>
<gene>
    <name evidence="14" type="ORF">HYDPIDRAFT_89844</name>
</gene>
<dbReference type="AlphaFoldDB" id="A0A0C9WAI1"/>
<dbReference type="CDD" id="cd22884">
    <property type="entry name" value="TOM22"/>
    <property type="match status" value="1"/>
</dbReference>
<keyword evidence="3" id="KW-0813">Transport</keyword>
<evidence type="ECO:0000256" key="10">
    <source>
        <dbReference type="ARBA" id="ARBA00023136"/>
    </source>
</evidence>
<keyword evidence="5" id="KW-1000">Mitochondrion outer membrane</keyword>
<evidence type="ECO:0000256" key="4">
    <source>
        <dbReference type="ARBA" id="ARBA00022692"/>
    </source>
</evidence>
<sequence length="79" mass="8462">MPHPRRPALPPQLLSSVSSEPPADETFYDRLSALVVPPTTRHNISKTTSFVKKTGKVVGNIVLIVTTSALLMGLPLALS</sequence>
<name>A0A0C9WAI1_9AGAM</name>
<evidence type="ECO:0000256" key="11">
    <source>
        <dbReference type="ARBA" id="ARBA00023170"/>
    </source>
</evidence>
<keyword evidence="10 13" id="KW-0472">Membrane</keyword>
<evidence type="ECO:0000256" key="6">
    <source>
        <dbReference type="ARBA" id="ARBA00022927"/>
    </source>
</evidence>
<dbReference type="GO" id="GO:0005741">
    <property type="term" value="C:mitochondrial outer membrane"/>
    <property type="evidence" value="ECO:0007669"/>
    <property type="project" value="UniProtKB-SubCell"/>
</dbReference>
<dbReference type="OrthoDB" id="10016939at2759"/>
<organism evidence="14 15">
    <name type="scientific">Hydnomerulius pinastri MD-312</name>
    <dbReference type="NCBI Taxonomy" id="994086"/>
    <lineage>
        <taxon>Eukaryota</taxon>
        <taxon>Fungi</taxon>
        <taxon>Dikarya</taxon>
        <taxon>Basidiomycota</taxon>
        <taxon>Agaricomycotina</taxon>
        <taxon>Agaricomycetes</taxon>
        <taxon>Agaricomycetidae</taxon>
        <taxon>Boletales</taxon>
        <taxon>Boletales incertae sedis</taxon>
        <taxon>Leucogyrophana</taxon>
    </lineage>
</organism>
<comment type="similarity">
    <text evidence="2">Belongs to the Tom22 family.</text>
</comment>
<comment type="subcellular location">
    <subcellularLocation>
        <location evidence="1">Mitochondrion outer membrane</location>
        <topology evidence="1">Single-pass membrane protein</topology>
    </subcellularLocation>
</comment>
<feature type="transmembrane region" description="Helical" evidence="13">
    <location>
        <begin position="57"/>
        <end position="78"/>
    </location>
</feature>
<reference evidence="14 15" key="1">
    <citation type="submission" date="2014-04" db="EMBL/GenBank/DDBJ databases">
        <title>Evolutionary Origins and Diversification of the Mycorrhizal Mutualists.</title>
        <authorList>
            <consortium name="DOE Joint Genome Institute"/>
            <consortium name="Mycorrhizal Genomics Consortium"/>
            <person name="Kohler A."/>
            <person name="Kuo A."/>
            <person name="Nagy L.G."/>
            <person name="Floudas D."/>
            <person name="Copeland A."/>
            <person name="Barry K.W."/>
            <person name="Cichocki N."/>
            <person name="Veneault-Fourrey C."/>
            <person name="LaButti K."/>
            <person name="Lindquist E.A."/>
            <person name="Lipzen A."/>
            <person name="Lundell T."/>
            <person name="Morin E."/>
            <person name="Murat C."/>
            <person name="Riley R."/>
            <person name="Ohm R."/>
            <person name="Sun H."/>
            <person name="Tunlid A."/>
            <person name="Henrissat B."/>
            <person name="Grigoriev I.V."/>
            <person name="Hibbett D.S."/>
            <person name="Martin F."/>
        </authorList>
    </citation>
    <scope>NUCLEOTIDE SEQUENCE [LARGE SCALE GENOMIC DNA]</scope>
    <source>
        <strain evidence="14 15">MD-312</strain>
    </source>
</reference>
<feature type="region of interest" description="Disordered" evidence="12">
    <location>
        <begin position="1"/>
        <end position="21"/>
    </location>
</feature>
<evidence type="ECO:0000256" key="2">
    <source>
        <dbReference type="ARBA" id="ARBA00009874"/>
    </source>
</evidence>
<proteinExistence type="inferred from homology"/>
<keyword evidence="7 13" id="KW-1133">Transmembrane helix</keyword>
<dbReference type="HOGENOM" id="CLU_2606333_0_0_1"/>
<dbReference type="EMBL" id="KN839845">
    <property type="protein sequence ID" value="KIJ64983.1"/>
    <property type="molecule type" value="Genomic_DNA"/>
</dbReference>
<evidence type="ECO:0000313" key="14">
    <source>
        <dbReference type="EMBL" id="KIJ64983.1"/>
    </source>
</evidence>
<keyword evidence="4 13" id="KW-0812">Transmembrane</keyword>
<evidence type="ECO:0000313" key="15">
    <source>
        <dbReference type="Proteomes" id="UP000053820"/>
    </source>
</evidence>
<evidence type="ECO:0000256" key="1">
    <source>
        <dbReference type="ARBA" id="ARBA00004572"/>
    </source>
</evidence>
<evidence type="ECO:0000256" key="12">
    <source>
        <dbReference type="SAM" id="MobiDB-lite"/>
    </source>
</evidence>
<keyword evidence="8" id="KW-0811">Translocation</keyword>
<keyword evidence="11" id="KW-0675">Receptor</keyword>
<keyword evidence="9" id="KW-0496">Mitochondrion</keyword>
<accession>A0A0C9WAI1</accession>
<dbReference type="InterPro" id="IPR005683">
    <property type="entry name" value="Tom22"/>
</dbReference>
<evidence type="ECO:0000256" key="3">
    <source>
        <dbReference type="ARBA" id="ARBA00022448"/>
    </source>
</evidence>
<evidence type="ECO:0000256" key="8">
    <source>
        <dbReference type="ARBA" id="ARBA00023010"/>
    </source>
</evidence>
<keyword evidence="15" id="KW-1185">Reference proteome</keyword>
<evidence type="ECO:0000256" key="7">
    <source>
        <dbReference type="ARBA" id="ARBA00022989"/>
    </source>
</evidence>